<dbReference type="CDD" id="cd00130">
    <property type="entry name" value="PAS"/>
    <property type="match status" value="2"/>
</dbReference>
<evidence type="ECO:0000256" key="1">
    <source>
        <dbReference type="ARBA" id="ARBA00022543"/>
    </source>
</evidence>
<dbReference type="InterPro" id="IPR013767">
    <property type="entry name" value="PAS_fold"/>
</dbReference>
<keyword evidence="4" id="KW-0288">FMN</keyword>
<evidence type="ECO:0000256" key="2">
    <source>
        <dbReference type="ARBA" id="ARBA00022606"/>
    </source>
</evidence>
<dbReference type="InterPro" id="IPR000014">
    <property type="entry name" value="PAS"/>
</dbReference>
<dbReference type="GO" id="GO:0008270">
    <property type="term" value="F:zinc ion binding"/>
    <property type="evidence" value="ECO:0007669"/>
    <property type="project" value="UniProtKB-KW"/>
</dbReference>
<proteinExistence type="predicted"/>
<dbReference type="AlphaFoldDB" id="A0A4Y9ZIB6"/>
<dbReference type="PANTHER" id="PTHR47429">
    <property type="entry name" value="PROTEIN TWIN LOV 1"/>
    <property type="match status" value="1"/>
</dbReference>
<keyword evidence="13" id="KW-0804">Transcription</keyword>
<evidence type="ECO:0000256" key="12">
    <source>
        <dbReference type="ARBA" id="ARBA00023159"/>
    </source>
</evidence>
<evidence type="ECO:0000256" key="11">
    <source>
        <dbReference type="ARBA" id="ARBA00023125"/>
    </source>
</evidence>
<dbReference type="OrthoDB" id="447251at2759"/>
<evidence type="ECO:0000256" key="8">
    <source>
        <dbReference type="ARBA" id="ARBA00022833"/>
    </source>
</evidence>
<dbReference type="PANTHER" id="PTHR47429:SF7">
    <property type="entry name" value="GATA-FACTOR"/>
    <property type="match status" value="1"/>
</dbReference>
<keyword evidence="8" id="KW-0862">Zinc</keyword>
<keyword evidence="11" id="KW-0238">DNA-binding</keyword>
<organism evidence="17 18">
    <name type="scientific">Hericium alpestre</name>
    <dbReference type="NCBI Taxonomy" id="135208"/>
    <lineage>
        <taxon>Eukaryota</taxon>
        <taxon>Fungi</taxon>
        <taxon>Dikarya</taxon>
        <taxon>Basidiomycota</taxon>
        <taxon>Agaricomycotina</taxon>
        <taxon>Agaricomycetes</taxon>
        <taxon>Russulales</taxon>
        <taxon>Hericiaceae</taxon>
        <taxon>Hericium</taxon>
    </lineage>
</organism>
<feature type="domain" description="PAS" evidence="16">
    <location>
        <begin position="422"/>
        <end position="485"/>
    </location>
</feature>
<dbReference type="Pfam" id="PF00989">
    <property type="entry name" value="PAS"/>
    <property type="match status" value="1"/>
</dbReference>
<evidence type="ECO:0000256" key="3">
    <source>
        <dbReference type="ARBA" id="ARBA00022630"/>
    </source>
</evidence>
<keyword evidence="12" id="KW-0010">Activator</keyword>
<keyword evidence="5" id="KW-0479">Metal-binding</keyword>
<evidence type="ECO:0000313" key="18">
    <source>
        <dbReference type="Proteomes" id="UP000298061"/>
    </source>
</evidence>
<dbReference type="EMBL" id="SFCI01002819">
    <property type="protein sequence ID" value="TFY73478.1"/>
    <property type="molecule type" value="Genomic_DNA"/>
</dbReference>
<evidence type="ECO:0000256" key="13">
    <source>
        <dbReference type="ARBA" id="ARBA00023163"/>
    </source>
</evidence>
<keyword evidence="10" id="KW-0805">Transcription regulation</keyword>
<evidence type="ECO:0000256" key="4">
    <source>
        <dbReference type="ARBA" id="ARBA00022643"/>
    </source>
</evidence>
<keyword evidence="3" id="KW-0285">Flavoprotein</keyword>
<dbReference type="GO" id="GO:0005634">
    <property type="term" value="C:nucleus"/>
    <property type="evidence" value="ECO:0007669"/>
    <property type="project" value="TreeGrafter"/>
</dbReference>
<dbReference type="Proteomes" id="UP000298061">
    <property type="component" value="Unassembled WGS sequence"/>
</dbReference>
<dbReference type="NCBIfam" id="TIGR00229">
    <property type="entry name" value="sensory_box"/>
    <property type="match status" value="1"/>
</dbReference>
<keyword evidence="14" id="KW-0675">Receptor</keyword>
<evidence type="ECO:0000259" key="16">
    <source>
        <dbReference type="PROSITE" id="PS50112"/>
    </source>
</evidence>
<dbReference type="GO" id="GO:0003677">
    <property type="term" value="F:DNA binding"/>
    <property type="evidence" value="ECO:0007669"/>
    <property type="project" value="UniProtKB-KW"/>
</dbReference>
<evidence type="ECO:0000256" key="9">
    <source>
        <dbReference type="ARBA" id="ARBA00022991"/>
    </source>
</evidence>
<evidence type="ECO:0000256" key="7">
    <source>
        <dbReference type="ARBA" id="ARBA00022771"/>
    </source>
</evidence>
<dbReference type="InterPro" id="IPR035965">
    <property type="entry name" value="PAS-like_dom_sf"/>
</dbReference>
<evidence type="ECO:0000256" key="10">
    <source>
        <dbReference type="ARBA" id="ARBA00023015"/>
    </source>
</evidence>
<evidence type="ECO:0000256" key="5">
    <source>
        <dbReference type="ARBA" id="ARBA00022723"/>
    </source>
</evidence>
<keyword evidence="2" id="KW-0716">Sensory transduction</keyword>
<dbReference type="GO" id="GO:0006355">
    <property type="term" value="P:regulation of DNA-templated transcription"/>
    <property type="evidence" value="ECO:0007669"/>
    <property type="project" value="InterPro"/>
</dbReference>
<dbReference type="SUPFAM" id="SSF55785">
    <property type="entry name" value="PYP-like sensor domain (PAS domain)"/>
    <property type="match status" value="2"/>
</dbReference>
<dbReference type="SMART" id="SM00091">
    <property type="entry name" value="PAS"/>
    <property type="match status" value="2"/>
</dbReference>
<comment type="caution">
    <text evidence="17">The sequence shown here is derived from an EMBL/GenBank/DDBJ whole genome shotgun (WGS) entry which is preliminary data.</text>
</comment>
<feature type="non-terminal residue" evidence="17">
    <location>
        <position position="510"/>
    </location>
</feature>
<name>A0A4Y9ZIB6_9AGAM</name>
<accession>A0A4Y9ZIB6</accession>
<dbReference type="STRING" id="135208.A0A4Y9ZIB6"/>
<keyword evidence="6" id="KW-0677">Repeat</keyword>
<sequence>MPFERYLQPDPEPEPQSDPSAGSSSHAAHDFGQPPFDGIPRGPMYGVDASTFSGGVQFQMPHFMQAGLPTGTMGSSWFANSGFTPRASEEVYTPPPPKYPLSSYSTLSAHLSAEDHGNASPASIGSSVFLSHLPPSRPPILAPTPSQCHPMPSLTAASRPGPGAFAASLSAPSPLGLPVYSSSGFDLLSILARVAHRQNPKIVLGPVDMSCSFVVVDTRRFDNPMVYASPSFCRLTGYEEHEVLGRNCRFLQSPDGQVQRGEPRSYTSPEAVAYLRKSLVSDKECQTSIINYKKDGSAFINLITIIPVAGGVSNSADEADDIVYHVGFQVDLTEQPNAILQKLRDGSYMVNYSSSYVGSVATSMFPSRDRRNKSYSLNAVSKDLRYLLEDQDFVSSLSPSAAAPTDDAADWNEGNQPLSLLLLDAAPDFLLVLSLKGSFLYVSPSLRRVLGYDPEELAGKSVVDYCHTSDLVPLMRELKESSTPSTAPQDPYGLGALAAFPGAPKTVNLL</sequence>
<gene>
    <name evidence="17" type="ORF">EWM64_g10534</name>
</gene>
<dbReference type="GO" id="GO:0009881">
    <property type="term" value="F:photoreceptor activity"/>
    <property type="evidence" value="ECO:0007669"/>
    <property type="project" value="UniProtKB-KW"/>
</dbReference>
<dbReference type="Gene3D" id="3.30.450.20">
    <property type="entry name" value="PAS domain"/>
    <property type="match status" value="2"/>
</dbReference>
<evidence type="ECO:0000313" key="17">
    <source>
        <dbReference type="EMBL" id="TFY73478.1"/>
    </source>
</evidence>
<keyword evidence="9" id="KW-0157">Chromophore</keyword>
<evidence type="ECO:0000256" key="6">
    <source>
        <dbReference type="ARBA" id="ARBA00022737"/>
    </source>
</evidence>
<evidence type="ECO:0000256" key="14">
    <source>
        <dbReference type="ARBA" id="ARBA00023170"/>
    </source>
</evidence>
<feature type="domain" description="PAS" evidence="16">
    <location>
        <begin position="213"/>
        <end position="247"/>
    </location>
</feature>
<dbReference type="PROSITE" id="PS50112">
    <property type="entry name" value="PAS"/>
    <property type="match status" value="2"/>
</dbReference>
<keyword evidence="18" id="KW-1185">Reference proteome</keyword>
<reference evidence="17 18" key="1">
    <citation type="submission" date="2019-02" db="EMBL/GenBank/DDBJ databases">
        <title>Genome sequencing of the rare red list fungi Hericium alpestre (H. flagellum).</title>
        <authorList>
            <person name="Buettner E."/>
            <person name="Kellner H."/>
        </authorList>
    </citation>
    <scope>NUCLEOTIDE SEQUENCE [LARGE SCALE GENOMIC DNA]</scope>
    <source>
        <strain evidence="17 18">DSM 108284</strain>
    </source>
</reference>
<dbReference type="Pfam" id="PF13426">
    <property type="entry name" value="PAS_9"/>
    <property type="match status" value="1"/>
</dbReference>
<keyword evidence="1" id="KW-0600">Photoreceptor protein</keyword>
<feature type="region of interest" description="Disordered" evidence="15">
    <location>
        <begin position="1"/>
        <end position="44"/>
    </location>
</feature>
<keyword evidence="7" id="KW-0863">Zinc-finger</keyword>
<dbReference type="FunFam" id="3.30.450.20:FF:000064">
    <property type="entry name" value="Vivid PAS protein VVD"/>
    <property type="match status" value="1"/>
</dbReference>
<protein>
    <recommendedName>
        <fullName evidence="16">PAS domain-containing protein</fullName>
    </recommendedName>
</protein>
<evidence type="ECO:0000256" key="15">
    <source>
        <dbReference type="SAM" id="MobiDB-lite"/>
    </source>
</evidence>